<comment type="similarity">
    <text evidence="3">Belongs to the thiolase-like superfamily. BioZ family.</text>
</comment>
<evidence type="ECO:0000256" key="2">
    <source>
        <dbReference type="ARBA" id="ARBA00023315"/>
    </source>
</evidence>
<evidence type="ECO:0000256" key="1">
    <source>
        <dbReference type="ARBA" id="ARBA00022679"/>
    </source>
</evidence>
<dbReference type="AlphaFoldDB" id="A0A0E1WWE1"/>
<protein>
    <recommendedName>
        <fullName evidence="3">3-oxopimeloyl-[acyl-carrier-protein] synthase</fullName>
        <shortName evidence="3">3-oxopimeloyl-[ACP] synthase</shortName>
        <ecNumber evidence="3">2.3.1.-</ecNumber>
    </recommendedName>
</protein>
<evidence type="ECO:0000259" key="5">
    <source>
        <dbReference type="Pfam" id="PF08545"/>
    </source>
</evidence>
<evidence type="ECO:0000313" key="6">
    <source>
        <dbReference type="EMBL" id="EEZ29135.1"/>
    </source>
</evidence>
<keyword evidence="1 3" id="KW-0808">Transferase</keyword>
<gene>
    <name evidence="3" type="primary">bioZ</name>
    <name evidence="6" type="ORF">BALG_02488</name>
</gene>
<feature type="domain" description="Beta-ketoacyl-[acyl-carrier-protein] synthase III N-terminal" evidence="5">
    <location>
        <begin position="110"/>
        <end position="185"/>
    </location>
</feature>
<comment type="function">
    <text evidence="3">Involved in the formation of the biotin precursor pimeloyl-ACP. Catalyzes the condensation of glutaryl-CoA, an intermediate in lysine degradation, with malonyl-ACP to produce 3-oxopimeloyl-ACP.</text>
</comment>
<dbReference type="UniPathway" id="UPA00078"/>
<dbReference type="GO" id="GO:0009102">
    <property type="term" value="P:biotin biosynthetic process"/>
    <property type="evidence" value="ECO:0007669"/>
    <property type="project" value="UniProtKB-UniRule"/>
</dbReference>
<dbReference type="NCBIfam" id="NF006829">
    <property type="entry name" value="PRK09352.1"/>
    <property type="match status" value="1"/>
</dbReference>
<comment type="catalytic activity">
    <reaction evidence="3">
        <text>malonyl-[ACP] + an acyl-CoA + H(+) = a 3-oxoacyl-[ACP] + CO2 + CoA</text>
        <dbReference type="Rhea" id="RHEA:44448"/>
        <dbReference type="Rhea" id="RHEA-COMP:9623"/>
        <dbReference type="Rhea" id="RHEA-COMP:9916"/>
        <dbReference type="ChEBI" id="CHEBI:15378"/>
        <dbReference type="ChEBI" id="CHEBI:16526"/>
        <dbReference type="ChEBI" id="CHEBI:57287"/>
        <dbReference type="ChEBI" id="CHEBI:58342"/>
        <dbReference type="ChEBI" id="CHEBI:78449"/>
        <dbReference type="ChEBI" id="CHEBI:78776"/>
    </reaction>
</comment>
<dbReference type="Pfam" id="PF08545">
    <property type="entry name" value="ACP_syn_III"/>
    <property type="match status" value="1"/>
</dbReference>
<dbReference type="EC" id="2.3.1.-" evidence="3"/>
<evidence type="ECO:0000256" key="3">
    <source>
        <dbReference type="HAMAP-Rule" id="MF_02249"/>
    </source>
</evidence>
<comment type="pathway">
    <text evidence="3">Cofactor biosynthesis; biotin biosynthesis.</text>
</comment>
<dbReference type="GO" id="GO:0004315">
    <property type="term" value="F:3-oxoacyl-[acyl-carrier-protein] synthase activity"/>
    <property type="evidence" value="ECO:0007669"/>
    <property type="project" value="InterPro"/>
</dbReference>
<dbReference type="NCBIfam" id="NF004623">
    <property type="entry name" value="PRK05963.1"/>
    <property type="match status" value="1"/>
</dbReference>
<dbReference type="RefSeq" id="WP_006179254.1">
    <property type="nucleotide sequence ID" value="NZ_EQ999534.1"/>
</dbReference>
<dbReference type="CDD" id="cd00830">
    <property type="entry name" value="KAS_III"/>
    <property type="match status" value="1"/>
</dbReference>
<feature type="active site" evidence="3">
    <location>
        <position position="283"/>
    </location>
</feature>
<dbReference type="GO" id="GO:0044550">
    <property type="term" value="P:secondary metabolite biosynthetic process"/>
    <property type="evidence" value="ECO:0007669"/>
    <property type="project" value="TreeGrafter"/>
</dbReference>
<name>A0A0E1WWE1_9HYPH</name>
<accession>A0A0E1WWE1</accession>
<reference evidence="6" key="1">
    <citation type="submission" date="2009-01" db="EMBL/GenBank/DDBJ databases">
        <title>The Genome Sequence of Brucella pinnipedialis M292/94/1.</title>
        <authorList>
            <consortium name="The Broad Institute Genome Sequencing Platform"/>
            <person name="Ward D."/>
            <person name="Young S.K."/>
            <person name="Kodira C.D."/>
            <person name="Zeng Q."/>
            <person name="Koehrsen M."/>
            <person name="Alvarado L."/>
            <person name="Berlin A."/>
            <person name="Borenstein D."/>
            <person name="Chen Z."/>
            <person name="Engels R."/>
            <person name="Freedman E."/>
            <person name="Gellesch M."/>
            <person name="Goldberg J."/>
            <person name="Griggs A."/>
            <person name="Gujja S."/>
            <person name="Heiman D."/>
            <person name="Hepburn T."/>
            <person name="Howarth C."/>
            <person name="Jen D."/>
            <person name="Larson L."/>
            <person name="Lewis B."/>
            <person name="Mehta T."/>
            <person name="Park D."/>
            <person name="Pearson M."/>
            <person name="Roberts A."/>
            <person name="Saif S."/>
            <person name="Shea T."/>
            <person name="Shenoy N."/>
            <person name="Sisk P."/>
            <person name="Stolte C."/>
            <person name="Sykes S."/>
            <person name="Walk T."/>
            <person name="White J."/>
            <person name="Yandava C."/>
            <person name="Whatmore A.M."/>
            <person name="Perrett L.L."/>
            <person name="O'Callaghan D."/>
            <person name="Nusbaum C."/>
            <person name="Galagan J."/>
            <person name="Birren B."/>
        </authorList>
    </citation>
    <scope>NUCLEOTIDE SEQUENCE [LARGE SCALE GENOMIC DNA]</scope>
    <source>
        <strain evidence="6">M292/94/1</strain>
    </source>
</reference>
<dbReference type="InterPro" id="IPR013751">
    <property type="entry name" value="ACP_syn_III_N"/>
</dbReference>
<feature type="active site" evidence="3">
    <location>
        <position position="253"/>
    </location>
</feature>
<dbReference type="HOGENOM" id="CLU_039592_4_2_5"/>
<comment type="catalytic activity">
    <reaction evidence="3">
        <text>glutaryl-CoA + malonyl-[ACP] + H(+) = 3-oxo-6-carboxyhexanoyl-[ACP] + CO2 + CoA</text>
        <dbReference type="Rhea" id="RHEA:67904"/>
        <dbReference type="Rhea" id="RHEA-COMP:9623"/>
        <dbReference type="Rhea" id="RHEA-COMP:17387"/>
        <dbReference type="ChEBI" id="CHEBI:15378"/>
        <dbReference type="ChEBI" id="CHEBI:16526"/>
        <dbReference type="ChEBI" id="CHEBI:57287"/>
        <dbReference type="ChEBI" id="CHEBI:57378"/>
        <dbReference type="ChEBI" id="CHEBI:78449"/>
        <dbReference type="ChEBI" id="CHEBI:176519"/>
    </reaction>
</comment>
<feature type="active site" evidence="3">
    <location>
        <position position="115"/>
    </location>
</feature>
<keyword evidence="3" id="KW-0093">Biotin biosynthesis</keyword>
<dbReference type="InterPro" id="IPR016039">
    <property type="entry name" value="Thiolase-like"/>
</dbReference>
<dbReference type="GO" id="GO:0006633">
    <property type="term" value="P:fatty acid biosynthetic process"/>
    <property type="evidence" value="ECO:0007669"/>
    <property type="project" value="InterPro"/>
</dbReference>
<evidence type="ECO:0000259" key="4">
    <source>
        <dbReference type="Pfam" id="PF08541"/>
    </source>
</evidence>
<dbReference type="HAMAP" id="MF_02249">
    <property type="entry name" value="BioZ"/>
    <property type="match status" value="1"/>
</dbReference>
<dbReference type="Pfam" id="PF08541">
    <property type="entry name" value="ACP_syn_III_C"/>
    <property type="match status" value="1"/>
</dbReference>
<dbReference type="PANTHER" id="PTHR34069">
    <property type="entry name" value="3-OXOACYL-[ACYL-CARRIER-PROTEIN] SYNTHASE 3"/>
    <property type="match status" value="1"/>
</dbReference>
<proteinExistence type="inferred from homology"/>
<dbReference type="EMBL" id="EQ999534">
    <property type="protein sequence ID" value="EEZ29135.1"/>
    <property type="molecule type" value="Genomic_DNA"/>
</dbReference>
<sequence>MTVCSSRLAGFGHAVPDRRVENAEIEAQLGLETGWIERRTGIRCRRWAMPDETLSHLAASAADMALSDAGIERSDIALTLLATSTPDHLLPPTAPLLTHWLNLQNSGAADLAGACTGFLYALVLADGFVRAQGKPVLVVAANLLSRRINMAERASAVLFGDAAGAVVLAPSAKANSFQSQFITNGSHYDLIKVPAGGSARAYAPERDASEFLMTMQDGRAVFTEAVRIMSGASQNVLASAAMLPQAIDRFFPHQANIRIVDKVCETIGVPRAKAASTLETYGNSSATTIPLSLSLANLEQPLREGERLLFAAAGAGMTGGAVLMQV</sequence>
<organism evidence="6">
    <name type="scientific">Brucella pinnipedialis M292/94/1</name>
    <dbReference type="NCBI Taxonomy" id="520462"/>
    <lineage>
        <taxon>Bacteria</taxon>
        <taxon>Pseudomonadati</taxon>
        <taxon>Pseudomonadota</taxon>
        <taxon>Alphaproteobacteria</taxon>
        <taxon>Hyphomicrobiales</taxon>
        <taxon>Brucellaceae</taxon>
        <taxon>Brucella/Ochrobactrum group</taxon>
        <taxon>Brucella</taxon>
    </lineage>
</organism>
<dbReference type="InterPro" id="IPR046403">
    <property type="entry name" value="BioZ"/>
</dbReference>
<keyword evidence="2 3" id="KW-0012">Acyltransferase</keyword>
<dbReference type="InterPro" id="IPR013747">
    <property type="entry name" value="ACP_syn_III_C"/>
</dbReference>
<dbReference type="SUPFAM" id="SSF53901">
    <property type="entry name" value="Thiolase-like"/>
    <property type="match status" value="1"/>
</dbReference>
<dbReference type="Gene3D" id="3.40.47.10">
    <property type="match status" value="1"/>
</dbReference>
<feature type="domain" description="Beta-ketoacyl-[acyl-carrier-protein] synthase III C-terminal" evidence="4">
    <location>
        <begin position="237"/>
        <end position="325"/>
    </location>
</feature>
<dbReference type="PANTHER" id="PTHR34069:SF2">
    <property type="entry name" value="BETA-KETOACYL-[ACYL-CARRIER-PROTEIN] SYNTHASE III"/>
    <property type="match status" value="1"/>
</dbReference>
<dbReference type="Proteomes" id="UP000004659">
    <property type="component" value="Unassembled WGS sequence"/>
</dbReference>
<feature type="region of interest" description="ACP-binding" evidence="3">
    <location>
        <begin position="254"/>
        <end position="258"/>
    </location>
</feature>